<reference evidence="9 10" key="1">
    <citation type="submission" date="2023-08" db="EMBL/GenBank/DDBJ databases">
        <title>Nocardioides seae sp. nov., a bacterium isolated from a soil.</title>
        <authorList>
            <person name="Wang X."/>
        </authorList>
    </citation>
    <scope>NUCLEOTIDE SEQUENCE [LARGE SCALE GENOMIC DNA]</scope>
    <source>
        <strain evidence="9 10">YZH12</strain>
    </source>
</reference>
<evidence type="ECO:0000256" key="1">
    <source>
        <dbReference type="ARBA" id="ARBA00022448"/>
    </source>
</evidence>
<dbReference type="InterPro" id="IPR008995">
    <property type="entry name" value="Mo/tungstate-bd_C_term_dom"/>
</dbReference>
<evidence type="ECO:0000313" key="10">
    <source>
        <dbReference type="Proteomes" id="UP001268542"/>
    </source>
</evidence>
<evidence type="ECO:0000259" key="8">
    <source>
        <dbReference type="PROSITE" id="PS50893"/>
    </source>
</evidence>
<dbReference type="PANTHER" id="PTHR43875:SF15">
    <property type="entry name" value="TREHALOSE IMPORT ATP-BINDING PROTEIN SUGC"/>
    <property type="match status" value="1"/>
</dbReference>
<dbReference type="InterPro" id="IPR047641">
    <property type="entry name" value="ABC_transpr_MalK/UgpC-like"/>
</dbReference>
<dbReference type="InterPro" id="IPR012340">
    <property type="entry name" value="NA-bd_OB-fold"/>
</dbReference>
<dbReference type="RefSeq" id="WP_315730707.1">
    <property type="nucleotide sequence ID" value="NZ_JAVYII010000001.1"/>
</dbReference>
<gene>
    <name evidence="9" type="ORF">RDV89_01425</name>
</gene>
<feature type="region of interest" description="Disordered" evidence="7">
    <location>
        <begin position="1"/>
        <end position="22"/>
    </location>
</feature>
<proteinExistence type="predicted"/>
<keyword evidence="3" id="KW-0547">Nucleotide-binding</keyword>
<keyword evidence="1" id="KW-0813">Transport</keyword>
<dbReference type="Pfam" id="PF00005">
    <property type="entry name" value="ABC_tran"/>
    <property type="match status" value="1"/>
</dbReference>
<keyword evidence="6" id="KW-0472">Membrane</keyword>
<evidence type="ECO:0000313" key="9">
    <source>
        <dbReference type="EMBL" id="MDT9591709.1"/>
    </source>
</evidence>
<keyword evidence="4 9" id="KW-0067">ATP-binding</keyword>
<evidence type="ECO:0000256" key="7">
    <source>
        <dbReference type="SAM" id="MobiDB-lite"/>
    </source>
</evidence>
<keyword evidence="5" id="KW-1278">Translocase</keyword>
<evidence type="ECO:0000256" key="5">
    <source>
        <dbReference type="ARBA" id="ARBA00022967"/>
    </source>
</evidence>
<dbReference type="Gene3D" id="2.40.50.140">
    <property type="entry name" value="Nucleic acid-binding proteins"/>
    <property type="match status" value="1"/>
</dbReference>
<dbReference type="EMBL" id="JAVYII010000001">
    <property type="protein sequence ID" value="MDT9591709.1"/>
    <property type="molecule type" value="Genomic_DNA"/>
</dbReference>
<keyword evidence="2" id="KW-1003">Cell membrane</keyword>
<organism evidence="9 10">
    <name type="scientific">Nocardioides imazamoxiresistens</name>
    <dbReference type="NCBI Taxonomy" id="3231893"/>
    <lineage>
        <taxon>Bacteria</taxon>
        <taxon>Bacillati</taxon>
        <taxon>Actinomycetota</taxon>
        <taxon>Actinomycetes</taxon>
        <taxon>Propionibacteriales</taxon>
        <taxon>Nocardioidaceae</taxon>
        <taxon>Nocardioides</taxon>
    </lineage>
</organism>
<keyword evidence="10" id="KW-1185">Reference proteome</keyword>
<dbReference type="InterPro" id="IPR027417">
    <property type="entry name" value="P-loop_NTPase"/>
</dbReference>
<dbReference type="InterPro" id="IPR013611">
    <property type="entry name" value="Transp-assoc_OB_typ2"/>
</dbReference>
<evidence type="ECO:0000256" key="2">
    <source>
        <dbReference type="ARBA" id="ARBA00022475"/>
    </source>
</evidence>
<dbReference type="SMART" id="SM00382">
    <property type="entry name" value="AAA"/>
    <property type="match status" value="1"/>
</dbReference>
<dbReference type="InterPro" id="IPR003593">
    <property type="entry name" value="AAA+_ATPase"/>
</dbReference>
<evidence type="ECO:0000256" key="4">
    <source>
        <dbReference type="ARBA" id="ARBA00022840"/>
    </source>
</evidence>
<dbReference type="PROSITE" id="PS00211">
    <property type="entry name" value="ABC_TRANSPORTER_1"/>
    <property type="match status" value="1"/>
</dbReference>
<comment type="caution">
    <text evidence="9">The sequence shown here is derived from an EMBL/GenBank/DDBJ whole genome shotgun (WGS) entry which is preliminary data.</text>
</comment>
<dbReference type="GO" id="GO:0005524">
    <property type="term" value="F:ATP binding"/>
    <property type="evidence" value="ECO:0007669"/>
    <property type="project" value="UniProtKB-KW"/>
</dbReference>
<dbReference type="InterPro" id="IPR003439">
    <property type="entry name" value="ABC_transporter-like_ATP-bd"/>
</dbReference>
<protein>
    <submittedName>
        <fullName evidence="9">ABC transporter ATP-binding protein</fullName>
    </submittedName>
</protein>
<dbReference type="SUPFAM" id="SSF52540">
    <property type="entry name" value="P-loop containing nucleoside triphosphate hydrolases"/>
    <property type="match status" value="1"/>
</dbReference>
<dbReference type="Pfam" id="PF08402">
    <property type="entry name" value="TOBE_2"/>
    <property type="match status" value="1"/>
</dbReference>
<feature type="domain" description="ABC transporter" evidence="8">
    <location>
        <begin position="25"/>
        <end position="270"/>
    </location>
</feature>
<name>A0ABU3PR50_9ACTN</name>
<sequence length="393" mass="41846">MTVTDSRPARARRRGAEPAPDAGRIVIRDLRKTYTRNDGTTVPAIDGVDLEVEAGTFCVLLGPSGCGKTTLLRCLAGLEEPASGTIDVGGRPFFDTGSRVSLTPQERRLGMVFQSYALWPHMSVEKNVAFPMTTRRARRHFSRDEVRERVAKALATVDIAELAGQPISALSGGQQQRVALARAIAFGSDVVLFDEPLSNVDAKVRVQLRQEIHALQRELGFTAVYVTHDQEEAMELADVLVVLKKGRIEQAGAPRQLYRTPVSRYVADFVGTADVVEATVVGVEGPGLVAVTSEVGDLVVAAPGEAPAAGSSVGVVVRAEDWRVVPDGAAAAAAGVNEVRGTVRDSAYLGAATQYVVEVGGRTLRVRPQGSALLDEGHALTLRVDASDLHLVP</sequence>
<evidence type="ECO:0000256" key="3">
    <source>
        <dbReference type="ARBA" id="ARBA00022741"/>
    </source>
</evidence>
<dbReference type="Gene3D" id="2.40.50.100">
    <property type="match status" value="1"/>
</dbReference>
<dbReference type="Gene3D" id="3.40.50.300">
    <property type="entry name" value="P-loop containing nucleotide triphosphate hydrolases"/>
    <property type="match status" value="1"/>
</dbReference>
<dbReference type="SUPFAM" id="SSF50331">
    <property type="entry name" value="MOP-like"/>
    <property type="match status" value="1"/>
</dbReference>
<dbReference type="PROSITE" id="PS50893">
    <property type="entry name" value="ABC_TRANSPORTER_2"/>
    <property type="match status" value="1"/>
</dbReference>
<accession>A0ABU3PR50</accession>
<dbReference type="PANTHER" id="PTHR43875">
    <property type="entry name" value="MALTODEXTRIN IMPORT ATP-BINDING PROTEIN MSMX"/>
    <property type="match status" value="1"/>
</dbReference>
<dbReference type="Proteomes" id="UP001268542">
    <property type="component" value="Unassembled WGS sequence"/>
</dbReference>
<evidence type="ECO:0000256" key="6">
    <source>
        <dbReference type="ARBA" id="ARBA00023136"/>
    </source>
</evidence>
<dbReference type="InterPro" id="IPR017871">
    <property type="entry name" value="ABC_transporter-like_CS"/>
</dbReference>